<gene>
    <name evidence="5" type="ORF">SAMN06295885_2196</name>
</gene>
<feature type="chain" id="PRO_5013253896" description="MBG domain-containing protein" evidence="3">
    <location>
        <begin position="37"/>
        <end position="1065"/>
    </location>
</feature>
<evidence type="ECO:0000256" key="2">
    <source>
        <dbReference type="SAM" id="Phobius"/>
    </source>
</evidence>
<dbReference type="EMBL" id="FXBM01000002">
    <property type="protein sequence ID" value="SMH43469.1"/>
    <property type="molecule type" value="Genomic_DNA"/>
</dbReference>
<dbReference type="Gene3D" id="2.60.40.2700">
    <property type="match status" value="1"/>
</dbReference>
<keyword evidence="6" id="KW-1185">Reference proteome</keyword>
<evidence type="ECO:0000313" key="5">
    <source>
        <dbReference type="EMBL" id="SMH43469.1"/>
    </source>
</evidence>
<dbReference type="RefSeq" id="WP_085476643.1">
    <property type="nucleotide sequence ID" value="NZ_FXBM01000002.1"/>
</dbReference>
<feature type="compositionally biased region" description="Low complexity" evidence="1">
    <location>
        <begin position="1008"/>
        <end position="1017"/>
    </location>
</feature>
<sequence length="1065" mass="106207">MSPTRPRPQRSSAFALCAALILGLVAAAAAAPSARADEPVAEVNGLCATGVVDIPDSVHFARMLVIAQRGQAGSPVPGRAAPGAPGAAGVTEAVVQVLPGQRLWLAGASTLLPGGGRTYSGSGGNGSFVSTIDPAPYCPGGGSPASAFPKDAFLAVAGGGGGGGDAGNYYTTESTGGGGGAAGSKGGDGGANDARDGAGGNPGTSSGGGSGGAAGYSGFFDSGSAGAPGTYLAGGRAGNASLGAAYAGGGGGGLYGGGGGGGGTNGGSGGGGGGANYLPPYISPNPPTDQQRSGTLRNGSTDQDGPNVQVFPLYPTVTTVTIAPSPAYVSDELVATVRVAGVDGGPVPVGAVELRTGDEVLTGTLSNGAVEIPLGVRPAGGLTVQVRYPGADAERIGFLSSSASTAQSVEAPAVVTTTTVIEASPSTPYAGDDVELSATVTRGDGRTIDAGELTFTSAPADGSEAPTTIARVPVVDGRAGATLSFPQTSVIRVSAAYSGASSRTEEIRPSTGTATVVVRSAGAPVFTTQPESSTITYGDTPAPLSAAVADGPRTSLRWQRSAEAGAPFEDIPGATGTGYQPPVRTDTGTRFRAVAASVFGESSSDTAEVTVLPAPLTVTARDARMSYGTDAPAFGADYGTGDEGFRLGDGPDSLSGDLRCDSRPSADPELPPGTYPVECSGQSSPRYEIDYRPASLTVEAVTQEIRFESDPPAPGRVGEAYDVYASGGASGEPVVFSTDPGSLWCTVSEDGRVEFTATIDLPFAGECVVHADQAGRAFFPPAERETQIISVEKVAPRVQEYWGGSTYVTAGSYRTLHVDASGSPDVRYQWYSSVDNWTFTPIPLAQSSTYRLNTRMSNNGVFYRVLVYNATGETPSEGRYVSRSTRLIVDPTYLLVIAPDVEMVAGSEPPVVAPEYSLLNDGDTLASLGLDPTCAVDVTAETPAGVYPEAVQCSGFEHPDYEVEYVAGTLTVVADDGPPLGSGTGSGAVGGTGAGPAPGGPASGGPASGADAAPGASERSPQGRGLAATGVEGVSGLALLGALSLVGGLWLRLAGRRARRSERAS</sequence>
<dbReference type="Proteomes" id="UP000193711">
    <property type="component" value="Unassembled WGS sequence"/>
</dbReference>
<keyword evidence="2" id="KW-0812">Transmembrane</keyword>
<feature type="domain" description="MBG" evidence="4">
    <location>
        <begin position="895"/>
        <end position="971"/>
    </location>
</feature>
<feature type="compositionally biased region" description="Gly residues" evidence="1">
    <location>
        <begin position="980"/>
        <end position="1007"/>
    </location>
</feature>
<dbReference type="InterPro" id="IPR006311">
    <property type="entry name" value="TAT_signal"/>
</dbReference>
<feature type="compositionally biased region" description="Gly residues" evidence="1">
    <location>
        <begin position="175"/>
        <end position="190"/>
    </location>
</feature>
<dbReference type="OrthoDB" id="9758662at2"/>
<feature type="region of interest" description="Disordered" evidence="1">
    <location>
        <begin position="175"/>
        <end position="210"/>
    </location>
</feature>
<organism evidence="5 6">
    <name type="scientific">Rathayibacter oskolensis</name>
    <dbReference type="NCBI Taxonomy" id="1891671"/>
    <lineage>
        <taxon>Bacteria</taxon>
        <taxon>Bacillati</taxon>
        <taxon>Actinomycetota</taxon>
        <taxon>Actinomycetes</taxon>
        <taxon>Micrococcales</taxon>
        <taxon>Microbacteriaceae</taxon>
        <taxon>Rathayibacter</taxon>
    </lineage>
</organism>
<evidence type="ECO:0000256" key="3">
    <source>
        <dbReference type="SAM" id="SignalP"/>
    </source>
</evidence>
<protein>
    <recommendedName>
        <fullName evidence="4">MBG domain-containing protein</fullName>
    </recommendedName>
</protein>
<accession>A0A1X7P033</accession>
<evidence type="ECO:0000259" key="4">
    <source>
        <dbReference type="Pfam" id="PF18676"/>
    </source>
</evidence>
<feature type="domain" description="MBG" evidence="4">
    <location>
        <begin position="616"/>
        <end position="697"/>
    </location>
</feature>
<feature type="region of interest" description="Disordered" evidence="1">
    <location>
        <begin position="977"/>
        <end position="1027"/>
    </location>
</feature>
<name>A0A1X7P033_9MICO</name>
<feature type="region of interest" description="Disordered" evidence="1">
    <location>
        <begin position="661"/>
        <end position="686"/>
    </location>
</feature>
<feature type="compositionally biased region" description="Gly residues" evidence="1">
    <location>
        <begin position="197"/>
        <end position="210"/>
    </location>
</feature>
<feature type="transmembrane region" description="Helical" evidence="2">
    <location>
        <begin position="1034"/>
        <end position="1053"/>
    </location>
</feature>
<feature type="signal peptide" evidence="3">
    <location>
        <begin position="1"/>
        <end position="36"/>
    </location>
</feature>
<feature type="compositionally biased region" description="Polar residues" evidence="1">
    <location>
        <begin position="288"/>
        <end position="306"/>
    </location>
</feature>
<evidence type="ECO:0000313" key="6">
    <source>
        <dbReference type="Proteomes" id="UP000193711"/>
    </source>
</evidence>
<feature type="region of interest" description="Disordered" evidence="1">
    <location>
        <begin position="271"/>
        <end position="308"/>
    </location>
</feature>
<reference evidence="6" key="1">
    <citation type="submission" date="2017-04" db="EMBL/GenBank/DDBJ databases">
        <authorList>
            <person name="Varghese N."/>
            <person name="Submissions S."/>
        </authorList>
    </citation>
    <scope>NUCLEOTIDE SEQUENCE [LARGE SCALE GENOMIC DNA]</scope>
    <source>
        <strain evidence="6">VKM Ac-2121</strain>
    </source>
</reference>
<dbReference type="AlphaFoldDB" id="A0A1X7P033"/>
<dbReference type="PROSITE" id="PS51318">
    <property type="entry name" value="TAT"/>
    <property type="match status" value="1"/>
</dbReference>
<keyword evidence="2" id="KW-1133">Transmembrane helix</keyword>
<dbReference type="Pfam" id="PF18676">
    <property type="entry name" value="MBG_2"/>
    <property type="match status" value="2"/>
</dbReference>
<keyword evidence="2" id="KW-0472">Membrane</keyword>
<dbReference type="STRING" id="1891671.SAMN06295885_2196"/>
<evidence type="ECO:0000256" key="1">
    <source>
        <dbReference type="SAM" id="MobiDB-lite"/>
    </source>
</evidence>
<keyword evidence="3" id="KW-0732">Signal</keyword>
<dbReference type="InterPro" id="IPR041286">
    <property type="entry name" value="MBG_2"/>
</dbReference>
<proteinExistence type="predicted"/>